<evidence type="ECO:0000256" key="10">
    <source>
        <dbReference type="SAM" id="Phobius"/>
    </source>
</evidence>
<proteinExistence type="inferred from homology"/>
<keyword evidence="4" id="KW-1003">Cell membrane</keyword>
<dbReference type="eggNOG" id="COG0580">
    <property type="taxonomic scope" value="Bacteria"/>
</dbReference>
<evidence type="ECO:0000313" key="11">
    <source>
        <dbReference type="EMBL" id="KFI52546.1"/>
    </source>
</evidence>
<feature type="region of interest" description="Disordered" evidence="9">
    <location>
        <begin position="257"/>
        <end position="323"/>
    </location>
</feature>
<dbReference type="PANTHER" id="PTHR19139">
    <property type="entry name" value="AQUAPORIN TRANSPORTER"/>
    <property type="match status" value="1"/>
</dbReference>
<feature type="transmembrane region" description="Helical" evidence="10">
    <location>
        <begin position="151"/>
        <end position="171"/>
    </location>
</feature>
<evidence type="ECO:0000256" key="3">
    <source>
        <dbReference type="ARBA" id="ARBA00022448"/>
    </source>
</evidence>
<dbReference type="Gene3D" id="1.20.1080.10">
    <property type="entry name" value="Glycerol uptake facilitator protein"/>
    <property type="match status" value="1"/>
</dbReference>
<comment type="caution">
    <text evidence="11">The sequence shown here is derived from an EMBL/GenBank/DDBJ whole genome shotgun (WGS) entry which is preliminary data.</text>
</comment>
<dbReference type="EMBL" id="JGYS01000016">
    <property type="protein sequence ID" value="KFI52546.1"/>
    <property type="molecule type" value="Genomic_DNA"/>
</dbReference>
<name>A0A087A196_9BIFI</name>
<evidence type="ECO:0000256" key="1">
    <source>
        <dbReference type="ARBA" id="ARBA00004651"/>
    </source>
</evidence>
<evidence type="ECO:0000256" key="4">
    <source>
        <dbReference type="ARBA" id="ARBA00022475"/>
    </source>
</evidence>
<dbReference type="GO" id="GO:0005886">
    <property type="term" value="C:plasma membrane"/>
    <property type="evidence" value="ECO:0007669"/>
    <property type="project" value="UniProtKB-SubCell"/>
</dbReference>
<accession>A0A087A196</accession>
<evidence type="ECO:0000313" key="12">
    <source>
        <dbReference type="Proteomes" id="UP000029072"/>
    </source>
</evidence>
<evidence type="ECO:0000256" key="2">
    <source>
        <dbReference type="ARBA" id="ARBA00006175"/>
    </source>
</evidence>
<evidence type="ECO:0000256" key="5">
    <source>
        <dbReference type="ARBA" id="ARBA00022692"/>
    </source>
</evidence>
<evidence type="ECO:0000256" key="7">
    <source>
        <dbReference type="ARBA" id="ARBA00023136"/>
    </source>
</evidence>
<dbReference type="STRING" id="1437609.BCAL_1879"/>
<feature type="transmembrane region" description="Helical" evidence="10">
    <location>
        <begin position="21"/>
        <end position="42"/>
    </location>
</feature>
<evidence type="ECO:0000256" key="8">
    <source>
        <dbReference type="RuleBase" id="RU000477"/>
    </source>
</evidence>
<feature type="transmembrane region" description="Helical" evidence="10">
    <location>
        <begin position="88"/>
        <end position="113"/>
    </location>
</feature>
<keyword evidence="3 8" id="KW-0813">Transport</keyword>
<dbReference type="InterPro" id="IPR000425">
    <property type="entry name" value="MIP"/>
</dbReference>
<dbReference type="InterPro" id="IPR023271">
    <property type="entry name" value="Aquaporin-like"/>
</dbReference>
<evidence type="ECO:0000256" key="6">
    <source>
        <dbReference type="ARBA" id="ARBA00022989"/>
    </source>
</evidence>
<feature type="transmembrane region" description="Helical" evidence="10">
    <location>
        <begin position="178"/>
        <end position="196"/>
    </location>
</feature>
<feature type="compositionally biased region" description="Basic and acidic residues" evidence="9">
    <location>
        <begin position="310"/>
        <end position="323"/>
    </location>
</feature>
<sequence>MTSQDNVTKEQPWPLRVGAELAGTFLICFAVYVFSTFGTVVFSANLAYIAIGTGLAYAAAVYALGWVSGGHFNPAVTVAAMLTGRTKLVDGVLYIVFQTLGAVLAGLLVRFLLPTSSTVTISQWLTTAVNGFDKGSVAYTTLNQYGLNVSITQAIAVEVVAGVVVVGVAMANYGKCRYALATAVAYTFATAVAFPITGAALNPARATGIAVASQNQGLSVEPLSQLWVFWVCPILAAALVALAMIVMQMVHTPKAAGDDPAQIGGYDEAADSGKEPTADASDGNAQEPFETAGASEASQEVAGEVEDQQSDAKADADGGVERH</sequence>
<keyword evidence="5 8" id="KW-0812">Transmembrane</keyword>
<dbReference type="SUPFAM" id="SSF81338">
    <property type="entry name" value="Aquaporin-like"/>
    <property type="match status" value="1"/>
</dbReference>
<organism evidence="11 12">
    <name type="scientific">Bifidobacterium callitrichos DSM 23973</name>
    <dbReference type="NCBI Taxonomy" id="1437609"/>
    <lineage>
        <taxon>Bacteria</taxon>
        <taxon>Bacillati</taxon>
        <taxon>Actinomycetota</taxon>
        <taxon>Actinomycetes</taxon>
        <taxon>Bifidobacteriales</taxon>
        <taxon>Bifidobacteriaceae</taxon>
        <taxon>Bifidobacterium</taxon>
    </lineage>
</organism>
<dbReference type="Pfam" id="PF00230">
    <property type="entry name" value="MIP"/>
    <property type="match status" value="1"/>
</dbReference>
<feature type="transmembrane region" description="Helical" evidence="10">
    <location>
        <begin position="48"/>
        <end position="67"/>
    </location>
</feature>
<dbReference type="Proteomes" id="UP000029072">
    <property type="component" value="Unassembled WGS sequence"/>
</dbReference>
<dbReference type="GO" id="GO:0015250">
    <property type="term" value="F:water channel activity"/>
    <property type="evidence" value="ECO:0007669"/>
    <property type="project" value="TreeGrafter"/>
</dbReference>
<evidence type="ECO:0000256" key="9">
    <source>
        <dbReference type="SAM" id="MobiDB-lite"/>
    </source>
</evidence>
<comment type="subcellular location">
    <subcellularLocation>
        <location evidence="1">Cell membrane</location>
        <topology evidence="1">Multi-pass membrane protein</topology>
    </subcellularLocation>
</comment>
<dbReference type="InterPro" id="IPR022357">
    <property type="entry name" value="MIP_CS"/>
</dbReference>
<keyword evidence="7 10" id="KW-0472">Membrane</keyword>
<dbReference type="AlphaFoldDB" id="A0A087A196"/>
<dbReference type="PRINTS" id="PR00783">
    <property type="entry name" value="MINTRINSICP"/>
</dbReference>
<protein>
    <submittedName>
        <fullName evidence="11">Major intrinsic protein</fullName>
    </submittedName>
</protein>
<keyword evidence="6 10" id="KW-1133">Transmembrane helix</keyword>
<feature type="transmembrane region" description="Helical" evidence="10">
    <location>
        <begin position="227"/>
        <end position="247"/>
    </location>
</feature>
<dbReference type="PROSITE" id="PS00221">
    <property type="entry name" value="MIP"/>
    <property type="match status" value="1"/>
</dbReference>
<dbReference type="InterPro" id="IPR034294">
    <property type="entry name" value="Aquaporin_transptr"/>
</dbReference>
<comment type="similarity">
    <text evidence="2 8">Belongs to the MIP/aquaporin (TC 1.A.8) family.</text>
</comment>
<dbReference type="OrthoDB" id="9807293at2"/>
<dbReference type="PANTHER" id="PTHR19139:SF199">
    <property type="entry name" value="MIP17260P"/>
    <property type="match status" value="1"/>
</dbReference>
<dbReference type="RefSeq" id="WP_043164230.1">
    <property type="nucleotide sequence ID" value="NZ_JDUV01000002.1"/>
</dbReference>
<reference evidence="11 12" key="1">
    <citation type="submission" date="2014-03" db="EMBL/GenBank/DDBJ databases">
        <title>Genomics of Bifidobacteria.</title>
        <authorList>
            <person name="Ventura M."/>
            <person name="Milani C."/>
            <person name="Lugli G.A."/>
        </authorList>
    </citation>
    <scope>NUCLEOTIDE SEQUENCE [LARGE SCALE GENOMIC DNA]</scope>
    <source>
        <strain evidence="11 12">DSM 23973</strain>
    </source>
</reference>
<gene>
    <name evidence="11" type="ORF">BCAL_1879</name>
</gene>